<dbReference type="PROSITE" id="PS51257">
    <property type="entry name" value="PROKAR_LIPOPROTEIN"/>
    <property type="match status" value="1"/>
</dbReference>
<dbReference type="EMBL" id="CAXJIO010000010">
    <property type="protein sequence ID" value="CAL2101973.1"/>
    <property type="molecule type" value="Genomic_DNA"/>
</dbReference>
<reference evidence="1 2" key="1">
    <citation type="submission" date="2024-05" db="EMBL/GenBank/DDBJ databases">
        <authorList>
            <person name="Duchaud E."/>
        </authorList>
    </citation>
    <scope>NUCLEOTIDE SEQUENCE [LARGE SCALE GENOMIC DNA]</scope>
    <source>
        <strain evidence="1">Ena-SAMPLE-TAB-13-05-2024-13:56:06:370-140308</strain>
    </source>
</reference>
<organism evidence="1 2">
    <name type="scientific">Tenacibaculum polynesiense</name>
    <dbReference type="NCBI Taxonomy" id="3137857"/>
    <lineage>
        <taxon>Bacteria</taxon>
        <taxon>Pseudomonadati</taxon>
        <taxon>Bacteroidota</taxon>
        <taxon>Flavobacteriia</taxon>
        <taxon>Flavobacteriales</taxon>
        <taxon>Flavobacteriaceae</taxon>
        <taxon>Tenacibaculum</taxon>
    </lineage>
</organism>
<sequence length="436" mass="50272">MTKILNVFIIVLFSLSCKSTLKKKEAIITTDITNFWTAYDKIKATQDSVLQVQYLKELFLDKGTIGLKDIMKARRYTINSYLKAIHKYPKFWETLRPNTLKIESYKEEINRGVASFKEIYPKAKEAKIFFTMGAFKTGGTTMEDKVLIGTEIALGDKTINVSELKEDFPHLPKYFSTNIPEESIVFSNVHEYVHTQQDTTIANSLLSKVMIEGVAEFVAEKALNIPSPNECTIYGKQHDAKIKEAFVKEMFTKYEVRWFWSNTNNQFKVGDLGYYIGYAICKSYYEQAKDKQQAIEEMITLDYLDEKALHSFINKSNYFKESIENYYEMSEKMRPRVVGISEFENNSINVDASIKTMTIEFSKEMDTGLMNLRLGPLGEENLLQVTNSLGWSEDKKKVTFEVALQSNLQQQLLITDIFRSKEGYLLAPYLVDITTK</sequence>
<keyword evidence="2" id="KW-1185">Reference proteome</keyword>
<evidence type="ECO:0000313" key="2">
    <source>
        <dbReference type="Proteomes" id="UP001497527"/>
    </source>
</evidence>
<dbReference type="InterPro" id="IPR019853">
    <property type="entry name" value="GldB-like"/>
</dbReference>
<dbReference type="RefSeq" id="WP_348714750.1">
    <property type="nucleotide sequence ID" value="NZ_CAXJIO010000010.1"/>
</dbReference>
<protein>
    <recommendedName>
        <fullName evidence="3">DUF2268 domain-containing protein</fullName>
    </recommendedName>
</protein>
<comment type="caution">
    <text evidence="1">The sequence shown here is derived from an EMBL/GenBank/DDBJ whole genome shotgun (WGS) entry which is preliminary data.</text>
</comment>
<evidence type="ECO:0000313" key="1">
    <source>
        <dbReference type="EMBL" id="CAL2101973.1"/>
    </source>
</evidence>
<dbReference type="Pfam" id="PF25594">
    <property type="entry name" value="GldB_lipo"/>
    <property type="match status" value="1"/>
</dbReference>
<proteinExistence type="predicted"/>
<accession>A0ABP1F197</accession>
<gene>
    <name evidence="1" type="ORF">T190423A01A_10536</name>
</gene>
<dbReference type="Proteomes" id="UP001497527">
    <property type="component" value="Unassembled WGS sequence"/>
</dbReference>
<name>A0ABP1F197_9FLAO</name>
<evidence type="ECO:0008006" key="3">
    <source>
        <dbReference type="Google" id="ProtNLM"/>
    </source>
</evidence>